<reference evidence="1" key="1">
    <citation type="submission" date="2018-05" db="EMBL/GenBank/DDBJ databases">
        <authorList>
            <person name="Lanie J.A."/>
            <person name="Ng W.-L."/>
            <person name="Kazmierczak K.M."/>
            <person name="Andrzejewski T.M."/>
            <person name="Davidsen T.M."/>
            <person name="Wayne K.J."/>
            <person name="Tettelin H."/>
            <person name="Glass J.I."/>
            <person name="Rusch D."/>
            <person name="Podicherti R."/>
            <person name="Tsui H.-C.T."/>
            <person name="Winkler M.E."/>
        </authorList>
    </citation>
    <scope>NUCLEOTIDE SEQUENCE</scope>
</reference>
<dbReference type="EMBL" id="UINC01001140">
    <property type="protein sequence ID" value="SUZ72011.1"/>
    <property type="molecule type" value="Genomic_DNA"/>
</dbReference>
<accession>A0A381PY60</accession>
<dbReference type="AlphaFoldDB" id="A0A381PY60"/>
<protein>
    <submittedName>
        <fullName evidence="1">Uncharacterized protein</fullName>
    </submittedName>
</protein>
<sequence>MKNILLFSFLILFISTCNSIEKNIPEECTTLGTPPFGGTIFIDPDIITPEDPTTFVSLIYNGQGSRTMFDRRVNDWVTLNPYLFPAQYDDGLYIEIQVNPEFGSPEVAEVQALKFAEVIGRLTTQLRKDVETVWIHRGNEPFGGGNNNLLIHTDWSEENYESQGILEETLVHEASHTSLDSYHAETEDWLNAQSIDCNFISDYAKDNPIREDISESYLPYLAIRYRADRISPSLKQTIENTMPNRINYFDNQNFNMYPIE</sequence>
<name>A0A381PY60_9ZZZZ</name>
<evidence type="ECO:0000313" key="1">
    <source>
        <dbReference type="EMBL" id="SUZ72011.1"/>
    </source>
</evidence>
<gene>
    <name evidence="1" type="ORF">METZ01_LOCUS24865</name>
</gene>
<organism evidence="1">
    <name type="scientific">marine metagenome</name>
    <dbReference type="NCBI Taxonomy" id="408172"/>
    <lineage>
        <taxon>unclassified sequences</taxon>
        <taxon>metagenomes</taxon>
        <taxon>ecological metagenomes</taxon>
    </lineage>
</organism>
<proteinExistence type="predicted"/>